<dbReference type="OrthoDB" id="9794508at2"/>
<comment type="similarity">
    <text evidence="1 6">Belongs to the sigma-70 factor family. ECF subfamily.</text>
</comment>
<dbReference type="InterPro" id="IPR014284">
    <property type="entry name" value="RNA_pol_sigma-70_dom"/>
</dbReference>
<dbReference type="CDD" id="cd06171">
    <property type="entry name" value="Sigma70_r4"/>
    <property type="match status" value="1"/>
</dbReference>
<feature type="domain" description="RNA polymerase sigma-70 region 2" evidence="7">
    <location>
        <begin position="8"/>
        <end position="74"/>
    </location>
</feature>
<dbReference type="PANTHER" id="PTHR43133">
    <property type="entry name" value="RNA POLYMERASE ECF-TYPE SIGMA FACTO"/>
    <property type="match status" value="1"/>
</dbReference>
<dbReference type="GO" id="GO:0016987">
    <property type="term" value="F:sigma factor activity"/>
    <property type="evidence" value="ECO:0007669"/>
    <property type="project" value="UniProtKB-KW"/>
</dbReference>
<dbReference type="SUPFAM" id="SSF88946">
    <property type="entry name" value="Sigma2 domain of RNA polymerase sigma factors"/>
    <property type="match status" value="1"/>
</dbReference>
<dbReference type="EMBL" id="FNJU01000011">
    <property type="protein sequence ID" value="SDP89650.1"/>
    <property type="molecule type" value="Genomic_DNA"/>
</dbReference>
<reference evidence="10" key="1">
    <citation type="submission" date="2016-10" db="EMBL/GenBank/DDBJ databases">
        <authorList>
            <person name="Varghese N."/>
            <person name="Submissions S."/>
        </authorList>
    </citation>
    <scope>NUCLEOTIDE SEQUENCE [LARGE SCALE GENOMIC DNA]</scope>
    <source>
        <strain evidence="10">IBRC-M10078</strain>
    </source>
</reference>
<dbReference type="InterPro" id="IPR013325">
    <property type="entry name" value="RNA_pol_sigma_r2"/>
</dbReference>
<keyword evidence="5 6" id="KW-0804">Transcription</keyword>
<organism evidence="9 10">
    <name type="scientific">Litchfieldia salsa</name>
    <dbReference type="NCBI Taxonomy" id="930152"/>
    <lineage>
        <taxon>Bacteria</taxon>
        <taxon>Bacillati</taxon>
        <taxon>Bacillota</taxon>
        <taxon>Bacilli</taxon>
        <taxon>Bacillales</taxon>
        <taxon>Bacillaceae</taxon>
        <taxon>Litchfieldia</taxon>
    </lineage>
</organism>
<evidence type="ECO:0000256" key="5">
    <source>
        <dbReference type="ARBA" id="ARBA00023163"/>
    </source>
</evidence>
<dbReference type="Gene3D" id="1.10.1740.10">
    <property type="match status" value="1"/>
</dbReference>
<dbReference type="Pfam" id="PF04542">
    <property type="entry name" value="Sigma70_r2"/>
    <property type="match status" value="1"/>
</dbReference>
<dbReference type="InterPro" id="IPR007627">
    <property type="entry name" value="RNA_pol_sigma70_r2"/>
</dbReference>
<dbReference type="GO" id="GO:0003677">
    <property type="term" value="F:DNA binding"/>
    <property type="evidence" value="ECO:0007669"/>
    <property type="project" value="UniProtKB-KW"/>
</dbReference>
<dbReference type="RefSeq" id="WP_090857522.1">
    <property type="nucleotide sequence ID" value="NZ_FNJU01000011.1"/>
</dbReference>
<gene>
    <name evidence="9" type="ORF">SAMN05216565_11153</name>
</gene>
<protein>
    <recommendedName>
        <fullName evidence="6">RNA polymerase sigma factor</fullName>
    </recommendedName>
</protein>
<evidence type="ECO:0000256" key="6">
    <source>
        <dbReference type="RuleBase" id="RU000716"/>
    </source>
</evidence>
<dbReference type="PANTHER" id="PTHR43133:SF60">
    <property type="entry name" value="RNA POLYMERASE SIGMA FACTOR SIGV"/>
    <property type="match status" value="1"/>
</dbReference>
<dbReference type="Gene3D" id="1.10.10.10">
    <property type="entry name" value="Winged helix-like DNA-binding domain superfamily/Winged helix DNA-binding domain"/>
    <property type="match status" value="1"/>
</dbReference>
<dbReference type="PROSITE" id="PS01063">
    <property type="entry name" value="SIGMA70_ECF"/>
    <property type="match status" value="1"/>
</dbReference>
<name>A0A1H0WFZ8_9BACI</name>
<dbReference type="GO" id="GO:0006950">
    <property type="term" value="P:response to stress"/>
    <property type="evidence" value="ECO:0007669"/>
    <property type="project" value="UniProtKB-ARBA"/>
</dbReference>
<dbReference type="Pfam" id="PF08281">
    <property type="entry name" value="Sigma70_r4_2"/>
    <property type="match status" value="1"/>
</dbReference>
<keyword evidence="10" id="KW-1185">Reference proteome</keyword>
<dbReference type="SUPFAM" id="SSF88659">
    <property type="entry name" value="Sigma3 and sigma4 domains of RNA polymerase sigma factors"/>
    <property type="match status" value="1"/>
</dbReference>
<evidence type="ECO:0000256" key="1">
    <source>
        <dbReference type="ARBA" id="ARBA00010641"/>
    </source>
</evidence>
<evidence type="ECO:0000313" key="9">
    <source>
        <dbReference type="EMBL" id="SDP89650.1"/>
    </source>
</evidence>
<sequence>MEAVFQKLYEKYHHDVFSFLLYMVKNREQAEDLVQEVYIRVLKSYDRFEGKSSEKTWLFSIARHVAIDSFRKQKGWKHRIMESFDWNKQQVQDETPLPEEITIQNEQIQMMYKCLDKCTVDQRLVLVLRYIQSLSITETAETLGWTESKVKTTQHRGLKVLKGYMEESGVKEETLDEKIRVER</sequence>
<dbReference type="NCBIfam" id="TIGR02937">
    <property type="entry name" value="sigma70-ECF"/>
    <property type="match status" value="1"/>
</dbReference>
<keyword evidence="4 6" id="KW-0238">DNA-binding</keyword>
<evidence type="ECO:0000256" key="3">
    <source>
        <dbReference type="ARBA" id="ARBA00023082"/>
    </source>
</evidence>
<dbReference type="InterPro" id="IPR013324">
    <property type="entry name" value="RNA_pol_sigma_r3/r4-like"/>
</dbReference>
<accession>A0A1H0WFZ8</accession>
<dbReference type="NCBIfam" id="NF007217">
    <property type="entry name" value="PRK09639.1-1"/>
    <property type="match status" value="1"/>
</dbReference>
<feature type="domain" description="RNA polymerase sigma factor 70 region 4 type 2" evidence="8">
    <location>
        <begin position="109"/>
        <end position="159"/>
    </location>
</feature>
<keyword evidence="2 6" id="KW-0805">Transcription regulation</keyword>
<evidence type="ECO:0000259" key="7">
    <source>
        <dbReference type="Pfam" id="PF04542"/>
    </source>
</evidence>
<dbReference type="GO" id="GO:0006352">
    <property type="term" value="P:DNA-templated transcription initiation"/>
    <property type="evidence" value="ECO:0007669"/>
    <property type="project" value="InterPro"/>
</dbReference>
<dbReference type="InterPro" id="IPR036388">
    <property type="entry name" value="WH-like_DNA-bd_sf"/>
</dbReference>
<dbReference type="AlphaFoldDB" id="A0A1H0WFZ8"/>
<dbReference type="InterPro" id="IPR000838">
    <property type="entry name" value="RNA_pol_sigma70_ECF_CS"/>
</dbReference>
<evidence type="ECO:0000256" key="2">
    <source>
        <dbReference type="ARBA" id="ARBA00023015"/>
    </source>
</evidence>
<dbReference type="InterPro" id="IPR013249">
    <property type="entry name" value="RNA_pol_sigma70_r4_t2"/>
</dbReference>
<evidence type="ECO:0000313" key="10">
    <source>
        <dbReference type="Proteomes" id="UP000199159"/>
    </source>
</evidence>
<dbReference type="Proteomes" id="UP000199159">
    <property type="component" value="Unassembled WGS sequence"/>
</dbReference>
<keyword evidence="3 6" id="KW-0731">Sigma factor</keyword>
<dbReference type="InterPro" id="IPR039425">
    <property type="entry name" value="RNA_pol_sigma-70-like"/>
</dbReference>
<dbReference type="NCBIfam" id="NF007220">
    <property type="entry name" value="PRK09639.1-5"/>
    <property type="match status" value="1"/>
</dbReference>
<dbReference type="STRING" id="930152.SAMN05216565_11153"/>
<evidence type="ECO:0000256" key="4">
    <source>
        <dbReference type="ARBA" id="ARBA00023125"/>
    </source>
</evidence>
<proteinExistence type="inferred from homology"/>
<evidence type="ECO:0000259" key="8">
    <source>
        <dbReference type="Pfam" id="PF08281"/>
    </source>
</evidence>